<accession>A0A556TQ47</accession>
<sequence length="78" mass="8738">MQIQWTKLSPKNDCVDSKSKRGPNYFSAVCPKKPLQHPVNGGHMVDRQTAMAEISLKGTRGHDGQYRTKTLDHSQDGE</sequence>
<gene>
    <name evidence="2" type="ORF">Baya_4419</name>
</gene>
<reference evidence="2 3" key="1">
    <citation type="journal article" date="2019" name="Genome Biol. Evol.">
        <title>Whole-Genome Sequencing of the Giant Devil Catfish, Bagarius yarrelli.</title>
        <authorList>
            <person name="Jiang W."/>
            <person name="Lv Y."/>
            <person name="Cheng L."/>
            <person name="Yang K."/>
            <person name="Chao B."/>
            <person name="Wang X."/>
            <person name="Li Y."/>
            <person name="Pan X."/>
            <person name="You X."/>
            <person name="Zhang Y."/>
            <person name="Yang J."/>
            <person name="Li J."/>
            <person name="Zhang X."/>
            <person name="Liu S."/>
            <person name="Sun C."/>
            <person name="Yang J."/>
            <person name="Shi Q."/>
        </authorList>
    </citation>
    <scope>NUCLEOTIDE SEQUENCE [LARGE SCALE GENOMIC DNA]</scope>
    <source>
        <strain evidence="2">JWS20170419001</strain>
        <tissue evidence="2">Muscle</tissue>
    </source>
</reference>
<protein>
    <submittedName>
        <fullName evidence="2">Uncharacterized protein</fullName>
    </submittedName>
</protein>
<evidence type="ECO:0000313" key="3">
    <source>
        <dbReference type="Proteomes" id="UP000319801"/>
    </source>
</evidence>
<comment type="caution">
    <text evidence="2">The sequence shown here is derived from an EMBL/GenBank/DDBJ whole genome shotgun (WGS) entry which is preliminary data.</text>
</comment>
<organism evidence="2 3">
    <name type="scientific">Bagarius yarrelli</name>
    <name type="common">Goonch</name>
    <name type="synonym">Bagrus yarrelli</name>
    <dbReference type="NCBI Taxonomy" id="175774"/>
    <lineage>
        <taxon>Eukaryota</taxon>
        <taxon>Metazoa</taxon>
        <taxon>Chordata</taxon>
        <taxon>Craniata</taxon>
        <taxon>Vertebrata</taxon>
        <taxon>Euteleostomi</taxon>
        <taxon>Actinopterygii</taxon>
        <taxon>Neopterygii</taxon>
        <taxon>Teleostei</taxon>
        <taxon>Ostariophysi</taxon>
        <taxon>Siluriformes</taxon>
        <taxon>Sisoridae</taxon>
        <taxon>Sisorinae</taxon>
        <taxon>Bagarius</taxon>
    </lineage>
</organism>
<proteinExistence type="predicted"/>
<dbReference type="AlphaFoldDB" id="A0A556TQ47"/>
<dbReference type="EMBL" id="VCAZ01000010">
    <property type="protein sequence ID" value="TSK34811.1"/>
    <property type="molecule type" value="Genomic_DNA"/>
</dbReference>
<keyword evidence="3" id="KW-1185">Reference proteome</keyword>
<feature type="region of interest" description="Disordered" evidence="1">
    <location>
        <begin position="58"/>
        <end position="78"/>
    </location>
</feature>
<dbReference type="Proteomes" id="UP000319801">
    <property type="component" value="Unassembled WGS sequence"/>
</dbReference>
<evidence type="ECO:0000256" key="1">
    <source>
        <dbReference type="SAM" id="MobiDB-lite"/>
    </source>
</evidence>
<feature type="compositionally biased region" description="Basic and acidic residues" evidence="1">
    <location>
        <begin position="60"/>
        <end position="78"/>
    </location>
</feature>
<evidence type="ECO:0000313" key="2">
    <source>
        <dbReference type="EMBL" id="TSK34811.1"/>
    </source>
</evidence>
<name>A0A556TQ47_BAGYA</name>